<evidence type="ECO:0000313" key="3">
    <source>
        <dbReference type="Proteomes" id="UP000189437"/>
    </source>
</evidence>
<protein>
    <recommendedName>
        <fullName evidence="4">Lipoprotein</fullName>
    </recommendedName>
</protein>
<dbReference type="AlphaFoldDB" id="A0A1V3I7V8"/>
<dbReference type="EMBL" id="MLHH01000014">
    <property type="protein sequence ID" value="OOF36148.1"/>
    <property type="molecule type" value="Genomic_DNA"/>
</dbReference>
<proteinExistence type="predicted"/>
<dbReference type="RefSeq" id="WP_077427400.1">
    <property type="nucleotide sequence ID" value="NZ_MLHH01000014.1"/>
</dbReference>
<sequence>MNKFKLIFLGVAMSMLFACSTPVSKKTAKPRFLKENISQAELNNPTAYKRYYYRCKNAETQDIDDLTTYFPLSRESRLKENFGIYFQLNGGKPIPFDHIENRALNARGARFEVIYRSYQPINGYFVDLVARQNGSTYYKNAQGRQIPWLVCREN</sequence>
<comment type="caution">
    <text evidence="2">The sequence shown here is derived from an EMBL/GenBank/DDBJ whole genome shotgun (WGS) entry which is preliminary data.</text>
</comment>
<accession>A0A1V3I7V8</accession>
<dbReference type="Proteomes" id="UP000189437">
    <property type="component" value="Unassembled WGS sequence"/>
</dbReference>
<feature type="chain" id="PRO_5012821601" description="Lipoprotein" evidence="1">
    <location>
        <begin position="21"/>
        <end position="154"/>
    </location>
</feature>
<dbReference type="OrthoDB" id="5680601at2"/>
<reference evidence="2 3" key="1">
    <citation type="submission" date="2016-10" db="EMBL/GenBank/DDBJ databases">
        <title>Rodentibacter gen. nov. and new species.</title>
        <authorList>
            <person name="Christensen H."/>
        </authorList>
    </citation>
    <scope>NUCLEOTIDE SEQUENCE [LARGE SCALE GENOMIC DNA]</scope>
    <source>
        <strain evidence="2 3">Ac69</strain>
    </source>
</reference>
<dbReference type="PROSITE" id="PS51257">
    <property type="entry name" value="PROKAR_LIPOPROTEIN"/>
    <property type="match status" value="1"/>
</dbReference>
<evidence type="ECO:0000313" key="2">
    <source>
        <dbReference type="EMBL" id="OOF36148.1"/>
    </source>
</evidence>
<feature type="signal peptide" evidence="1">
    <location>
        <begin position="1"/>
        <end position="20"/>
    </location>
</feature>
<evidence type="ECO:0000256" key="1">
    <source>
        <dbReference type="SAM" id="SignalP"/>
    </source>
</evidence>
<gene>
    <name evidence="2" type="ORF">BKK48_06855</name>
</gene>
<organism evidence="2 3">
    <name type="scientific">Rodentibacter heidelbergensis</name>
    <dbReference type="NCBI Taxonomy" id="1908258"/>
    <lineage>
        <taxon>Bacteria</taxon>
        <taxon>Pseudomonadati</taxon>
        <taxon>Pseudomonadota</taxon>
        <taxon>Gammaproteobacteria</taxon>
        <taxon>Pasteurellales</taxon>
        <taxon>Pasteurellaceae</taxon>
        <taxon>Rodentibacter</taxon>
    </lineage>
</organism>
<name>A0A1V3I7V8_9PAST</name>
<keyword evidence="1" id="KW-0732">Signal</keyword>
<keyword evidence="3" id="KW-1185">Reference proteome</keyword>
<dbReference type="STRING" id="1908258.BKK48_06855"/>
<evidence type="ECO:0008006" key="4">
    <source>
        <dbReference type="Google" id="ProtNLM"/>
    </source>
</evidence>